<gene>
    <name evidence="10" type="ORF">H3N35_00395</name>
</gene>
<feature type="transmembrane region" description="Helical" evidence="8">
    <location>
        <begin position="143"/>
        <end position="165"/>
    </location>
</feature>
<feature type="transmembrane region" description="Helical" evidence="8">
    <location>
        <begin position="21"/>
        <end position="42"/>
    </location>
</feature>
<keyword evidence="8" id="KW-1003">Cell membrane</keyword>
<dbReference type="NCBIfam" id="TIGR00886">
    <property type="entry name" value="2A0108"/>
    <property type="match status" value="1"/>
</dbReference>
<evidence type="ECO:0000256" key="5">
    <source>
        <dbReference type="ARBA" id="ARBA00022989"/>
    </source>
</evidence>
<feature type="domain" description="Major facilitator superfamily (MFS) profile" evidence="9">
    <location>
        <begin position="1"/>
        <end position="470"/>
    </location>
</feature>
<evidence type="ECO:0000256" key="4">
    <source>
        <dbReference type="ARBA" id="ARBA00022692"/>
    </source>
</evidence>
<accession>A0ABY7VE69</accession>
<evidence type="ECO:0000313" key="10">
    <source>
        <dbReference type="EMBL" id="WDE11987.1"/>
    </source>
</evidence>
<proteinExistence type="inferred from homology"/>
<dbReference type="PROSITE" id="PS00216">
    <property type="entry name" value="SUGAR_TRANSPORT_1"/>
    <property type="match status" value="1"/>
</dbReference>
<feature type="transmembrane region" description="Helical" evidence="8">
    <location>
        <begin position="54"/>
        <end position="73"/>
    </location>
</feature>
<comment type="subcellular location">
    <subcellularLocation>
        <location evidence="8">Cell membrane</location>
        <topology evidence="8">Multi-pass membrane protein</topology>
    </subcellularLocation>
    <subcellularLocation>
        <location evidence="1">Membrane</location>
        <topology evidence="1">Multi-pass membrane protein</topology>
    </subcellularLocation>
</comment>
<comment type="similarity">
    <text evidence="2 8">Belongs to the major facilitator superfamily. Nitrate/nitrite porter (TC 2.A.1.8) family.</text>
</comment>
<evidence type="ECO:0000313" key="11">
    <source>
        <dbReference type="Proteomes" id="UP001215231"/>
    </source>
</evidence>
<evidence type="ECO:0000256" key="1">
    <source>
        <dbReference type="ARBA" id="ARBA00004141"/>
    </source>
</evidence>
<dbReference type="CDD" id="cd17341">
    <property type="entry name" value="MFS_NRT2_like"/>
    <property type="match status" value="1"/>
</dbReference>
<dbReference type="InterPro" id="IPR044772">
    <property type="entry name" value="NO3_transporter"/>
</dbReference>
<feature type="transmembrane region" description="Helical" evidence="8">
    <location>
        <begin position="213"/>
        <end position="235"/>
    </location>
</feature>
<dbReference type="Proteomes" id="UP001215231">
    <property type="component" value="Chromosome"/>
</dbReference>
<evidence type="ECO:0000256" key="7">
    <source>
        <dbReference type="ARBA" id="ARBA00023136"/>
    </source>
</evidence>
<feature type="transmembrane region" description="Helical" evidence="8">
    <location>
        <begin position="447"/>
        <end position="465"/>
    </location>
</feature>
<keyword evidence="4 8" id="KW-0812">Transmembrane</keyword>
<evidence type="ECO:0000256" key="8">
    <source>
        <dbReference type="RuleBase" id="RU366033"/>
    </source>
</evidence>
<feature type="transmembrane region" description="Helical" evidence="8">
    <location>
        <begin position="384"/>
        <end position="408"/>
    </location>
</feature>
<dbReference type="InterPro" id="IPR020846">
    <property type="entry name" value="MFS_dom"/>
</dbReference>
<organism evidence="10 11">
    <name type="scientific">Thalassomonas haliotis</name>
    <dbReference type="NCBI Taxonomy" id="485448"/>
    <lineage>
        <taxon>Bacteria</taxon>
        <taxon>Pseudomonadati</taxon>
        <taxon>Pseudomonadota</taxon>
        <taxon>Gammaproteobacteria</taxon>
        <taxon>Alteromonadales</taxon>
        <taxon>Colwelliaceae</taxon>
        <taxon>Thalassomonas</taxon>
    </lineage>
</organism>
<feature type="transmembrane region" description="Helical" evidence="8">
    <location>
        <begin position="295"/>
        <end position="319"/>
    </location>
</feature>
<comment type="caution">
    <text evidence="8">Lacks conserved residue(s) required for the propagation of feature annotation.</text>
</comment>
<name>A0ABY7VE69_9GAMM</name>
<dbReference type="SUPFAM" id="SSF103473">
    <property type="entry name" value="MFS general substrate transporter"/>
    <property type="match status" value="1"/>
</dbReference>
<keyword evidence="3 8" id="KW-0813">Transport</keyword>
<feature type="transmembrane region" description="Helical" evidence="8">
    <location>
        <begin position="255"/>
        <end position="274"/>
    </location>
</feature>
<dbReference type="RefSeq" id="WP_274052214.1">
    <property type="nucleotide sequence ID" value="NZ_CP059693.1"/>
</dbReference>
<sequence>MENRFNLLALTPRMKTLHYSWIAFFITFVVWFNHAPLLTLIADSLGLTSQEIKTLLILNVALTIPARIIIGVVTDHFGPRKTYSFLLLFCSVPCIMFACADDFEQLAMARFLLGFIGAGFVVGIRLVSEWFPANQLGLAEGIYGGWGNFGSAAGAMVLPLLALWFGGDDGWRWAVGSTGVICFLYAFVFYFGVKDTPDGSTYFKPKSYKAMEVTSAGDFFLLIVMQIPLFLALGLLNWKLSPQQSDLLSEHVTQLIYLALVILFFVQVRSAYQVNKGVFKQKVAPVHRYSFKQVAILNVLYFATFGSELAVVSMLPLFYSETFELNMVYAGLLASSYAFMNLLSRPMGGWFSDKFGRKKSLMLLTVGLSLGYVAMAMITKEWPLLFAVLITMACSFFVQAGEGAVFSAVPLIKRRLTGQIAGMTGAYGNVGAVYYLTVLSFVNYQTFFWMVAVSSFIGLMMLFLFQEPEGTIAEILPSGKIELIRVE</sequence>
<keyword evidence="11" id="KW-1185">Reference proteome</keyword>
<evidence type="ECO:0000256" key="6">
    <source>
        <dbReference type="ARBA" id="ARBA00023063"/>
    </source>
</evidence>
<reference evidence="10 11" key="1">
    <citation type="journal article" date="2022" name="Mar. Drugs">
        <title>Bioassay-Guided Fractionation Leads to the Detection of Cholic Acid Generated by the Rare Thalassomonas sp.</title>
        <authorList>
            <person name="Pheiffer F."/>
            <person name="Schneider Y.K."/>
            <person name="Hansen E.H."/>
            <person name="Andersen J.H."/>
            <person name="Isaksson J."/>
            <person name="Busche T."/>
            <person name="R C."/>
            <person name="Kalinowski J."/>
            <person name="Zyl L.V."/>
            <person name="Trindade M."/>
        </authorList>
    </citation>
    <scope>NUCLEOTIDE SEQUENCE [LARGE SCALE GENOMIC DNA]</scope>
    <source>
        <strain evidence="10 11">A5K-61T</strain>
    </source>
</reference>
<keyword evidence="5 8" id="KW-1133">Transmembrane helix</keyword>
<evidence type="ECO:0000256" key="3">
    <source>
        <dbReference type="ARBA" id="ARBA00022448"/>
    </source>
</evidence>
<evidence type="ECO:0000256" key="2">
    <source>
        <dbReference type="ARBA" id="ARBA00008432"/>
    </source>
</evidence>
<feature type="transmembrane region" description="Helical" evidence="8">
    <location>
        <begin position="420"/>
        <end position="441"/>
    </location>
</feature>
<keyword evidence="6 8" id="KW-0534">Nitrate assimilation</keyword>
<dbReference type="EMBL" id="CP059693">
    <property type="protein sequence ID" value="WDE11987.1"/>
    <property type="molecule type" value="Genomic_DNA"/>
</dbReference>
<dbReference type="InterPro" id="IPR036259">
    <property type="entry name" value="MFS_trans_sf"/>
</dbReference>
<evidence type="ECO:0000259" key="9">
    <source>
        <dbReference type="PROSITE" id="PS50850"/>
    </source>
</evidence>
<feature type="transmembrane region" description="Helical" evidence="8">
    <location>
        <begin position="325"/>
        <end position="344"/>
    </location>
</feature>
<feature type="transmembrane region" description="Helical" evidence="8">
    <location>
        <begin position="109"/>
        <end position="131"/>
    </location>
</feature>
<dbReference type="InterPro" id="IPR004737">
    <property type="entry name" value="NO3_transporter_NarK/NarU-like"/>
</dbReference>
<feature type="transmembrane region" description="Helical" evidence="8">
    <location>
        <begin position="360"/>
        <end position="378"/>
    </location>
</feature>
<dbReference type="InterPro" id="IPR005829">
    <property type="entry name" value="Sugar_transporter_CS"/>
</dbReference>
<dbReference type="Gene3D" id="1.20.1250.20">
    <property type="entry name" value="MFS general substrate transporter like domains"/>
    <property type="match status" value="2"/>
</dbReference>
<dbReference type="PROSITE" id="PS50850">
    <property type="entry name" value="MFS"/>
    <property type="match status" value="1"/>
</dbReference>
<dbReference type="PANTHER" id="PTHR23515">
    <property type="entry name" value="HIGH-AFFINITY NITRATE TRANSPORTER 2.3"/>
    <property type="match status" value="1"/>
</dbReference>
<protein>
    <recommendedName>
        <fullName evidence="8">Nitrate/nitrite transporter</fullName>
    </recommendedName>
</protein>
<keyword evidence="7 8" id="KW-0472">Membrane</keyword>
<dbReference type="InterPro" id="IPR011701">
    <property type="entry name" value="MFS"/>
</dbReference>
<feature type="transmembrane region" description="Helical" evidence="8">
    <location>
        <begin position="171"/>
        <end position="193"/>
    </location>
</feature>
<dbReference type="Pfam" id="PF07690">
    <property type="entry name" value="MFS_1"/>
    <property type="match status" value="2"/>
</dbReference>